<feature type="domain" description="N-acetyltransferase" evidence="1">
    <location>
        <begin position="1"/>
        <end position="120"/>
    </location>
</feature>
<dbReference type="PROSITE" id="PS51186">
    <property type="entry name" value="GNAT"/>
    <property type="match status" value="1"/>
</dbReference>
<dbReference type="GO" id="GO:0016747">
    <property type="term" value="F:acyltransferase activity, transferring groups other than amino-acyl groups"/>
    <property type="evidence" value="ECO:0007669"/>
    <property type="project" value="InterPro"/>
</dbReference>
<dbReference type="SUPFAM" id="SSF55729">
    <property type="entry name" value="Acyl-CoA N-acyltransferases (Nat)"/>
    <property type="match status" value="1"/>
</dbReference>
<dbReference type="STRING" id="1122188.SAMN02745674_02939"/>
<dbReference type="AlphaFoldDB" id="A0A1T4SMM7"/>
<sequence length="134" mass="14823">MGGYLVSRGIVWDPDRFLASWLEFENLLIIAESDIVGLLRLVPEQDALGLRDLQVLPQRQGQGIGTWAVQQAQAITVSRDLLRLQLRVYEENPARALYARLGFKTESVAGGTVHMAWAVPPNNSFKPTPLRGAA</sequence>
<reference evidence="2 3" key="1">
    <citation type="submission" date="2017-02" db="EMBL/GenBank/DDBJ databases">
        <authorList>
            <person name="Peterson S.W."/>
        </authorList>
    </citation>
    <scope>NUCLEOTIDE SEQUENCE [LARGE SCALE GENOMIC DNA]</scope>
    <source>
        <strain evidence="2 3">DSM 21749</strain>
    </source>
</reference>
<dbReference type="Pfam" id="PF00583">
    <property type="entry name" value="Acetyltransf_1"/>
    <property type="match status" value="1"/>
</dbReference>
<dbReference type="CDD" id="cd04301">
    <property type="entry name" value="NAT_SF"/>
    <property type="match status" value="1"/>
</dbReference>
<protein>
    <submittedName>
        <fullName evidence="2">Acetyltransferase (GNAT) family protein</fullName>
    </submittedName>
</protein>
<dbReference type="InterPro" id="IPR000182">
    <property type="entry name" value="GNAT_dom"/>
</dbReference>
<keyword evidence="2" id="KW-0808">Transferase</keyword>
<evidence type="ECO:0000313" key="3">
    <source>
        <dbReference type="Proteomes" id="UP000190061"/>
    </source>
</evidence>
<keyword evidence="3" id="KW-1185">Reference proteome</keyword>
<name>A0A1T4SMM7_9GAMM</name>
<dbReference type="Proteomes" id="UP000190061">
    <property type="component" value="Unassembled WGS sequence"/>
</dbReference>
<dbReference type="Gene3D" id="3.40.630.30">
    <property type="match status" value="1"/>
</dbReference>
<dbReference type="InterPro" id="IPR016181">
    <property type="entry name" value="Acyl_CoA_acyltransferase"/>
</dbReference>
<accession>A0A1T4SMM7</accession>
<dbReference type="EMBL" id="FUXP01000031">
    <property type="protein sequence ID" value="SKA29121.1"/>
    <property type="molecule type" value="Genomic_DNA"/>
</dbReference>
<evidence type="ECO:0000259" key="1">
    <source>
        <dbReference type="PROSITE" id="PS51186"/>
    </source>
</evidence>
<organism evidence="2 3">
    <name type="scientific">Lysobacter spongiicola DSM 21749</name>
    <dbReference type="NCBI Taxonomy" id="1122188"/>
    <lineage>
        <taxon>Bacteria</taxon>
        <taxon>Pseudomonadati</taxon>
        <taxon>Pseudomonadota</taxon>
        <taxon>Gammaproteobacteria</taxon>
        <taxon>Lysobacterales</taxon>
        <taxon>Lysobacteraceae</taxon>
        <taxon>Novilysobacter</taxon>
    </lineage>
</organism>
<evidence type="ECO:0000313" key="2">
    <source>
        <dbReference type="EMBL" id="SKA29121.1"/>
    </source>
</evidence>
<gene>
    <name evidence="2" type="ORF">SAMN02745674_02939</name>
</gene>
<proteinExistence type="predicted"/>